<dbReference type="Gene3D" id="3.90.380.10">
    <property type="entry name" value="Naphthalene 1,2-dioxygenase Alpha Subunit, Chain A, domain 1"/>
    <property type="match status" value="1"/>
</dbReference>
<dbReference type="InterPro" id="IPR017941">
    <property type="entry name" value="Rieske_2Fe-2S"/>
</dbReference>
<dbReference type="GO" id="GO:0019133">
    <property type="term" value="F:choline monooxygenase activity"/>
    <property type="evidence" value="ECO:0007669"/>
    <property type="project" value="UniProtKB-EC"/>
</dbReference>
<dbReference type="Proteomes" id="UP000039046">
    <property type="component" value="Unassembled WGS sequence"/>
</dbReference>
<evidence type="ECO:0000256" key="10">
    <source>
        <dbReference type="ARBA" id="ARBA00023004"/>
    </source>
</evidence>
<keyword evidence="15" id="KW-1185">Reference proteome</keyword>
<dbReference type="PANTHER" id="PTHR43756">
    <property type="entry name" value="CHOLINE MONOOXYGENASE, CHLOROPLASTIC"/>
    <property type="match status" value="1"/>
</dbReference>
<dbReference type="Pfam" id="PF00355">
    <property type="entry name" value="Rieske"/>
    <property type="match status" value="1"/>
</dbReference>
<feature type="domain" description="Rieske" evidence="13">
    <location>
        <begin position="45"/>
        <end position="143"/>
    </location>
</feature>
<dbReference type="GO" id="GO:0005506">
    <property type="term" value="F:iron ion binding"/>
    <property type="evidence" value="ECO:0007669"/>
    <property type="project" value="InterPro"/>
</dbReference>
<organism evidence="14 15">
    <name type="scientific">[Torrubiella] hemipterigena</name>
    <dbReference type="NCBI Taxonomy" id="1531966"/>
    <lineage>
        <taxon>Eukaryota</taxon>
        <taxon>Fungi</taxon>
        <taxon>Dikarya</taxon>
        <taxon>Ascomycota</taxon>
        <taxon>Pezizomycotina</taxon>
        <taxon>Sordariomycetes</taxon>
        <taxon>Hypocreomycetidae</taxon>
        <taxon>Hypocreales</taxon>
        <taxon>Clavicipitaceae</taxon>
        <taxon>Clavicipitaceae incertae sedis</taxon>
        <taxon>'Torrubiella' clade</taxon>
    </lineage>
</organism>
<dbReference type="SUPFAM" id="SSF55961">
    <property type="entry name" value="Bet v1-like"/>
    <property type="match status" value="1"/>
</dbReference>
<dbReference type="UniPathway" id="UPA00529">
    <property type="reaction ID" value="UER00430"/>
</dbReference>
<keyword evidence="10" id="KW-0408">Iron</keyword>
<dbReference type="CDD" id="cd03469">
    <property type="entry name" value="Rieske_RO_Alpha_N"/>
    <property type="match status" value="1"/>
</dbReference>
<protein>
    <recommendedName>
        <fullName evidence="6">Choline monooxygenase, chloroplastic</fullName>
        <ecNumber evidence="5">1.14.15.7</ecNumber>
    </recommendedName>
</protein>
<evidence type="ECO:0000256" key="3">
    <source>
        <dbReference type="ARBA" id="ARBA00004866"/>
    </source>
</evidence>
<dbReference type="PRINTS" id="PR00090">
    <property type="entry name" value="RNGDIOXGNASE"/>
</dbReference>
<keyword evidence="9" id="KW-0560">Oxidoreductase</keyword>
<evidence type="ECO:0000313" key="15">
    <source>
        <dbReference type="Proteomes" id="UP000039046"/>
    </source>
</evidence>
<dbReference type="GO" id="GO:0051537">
    <property type="term" value="F:2 iron, 2 sulfur cluster binding"/>
    <property type="evidence" value="ECO:0007669"/>
    <property type="project" value="UniProtKB-KW"/>
</dbReference>
<dbReference type="PANTHER" id="PTHR43756:SF5">
    <property type="entry name" value="CHOLINE MONOOXYGENASE, CHLOROPLASTIC"/>
    <property type="match status" value="1"/>
</dbReference>
<dbReference type="EMBL" id="CDHN01000005">
    <property type="protein sequence ID" value="CEJ93543.1"/>
    <property type="molecule type" value="Genomic_DNA"/>
</dbReference>
<proteinExistence type="inferred from homology"/>
<dbReference type="SUPFAM" id="SSF50022">
    <property type="entry name" value="ISP domain"/>
    <property type="match status" value="1"/>
</dbReference>
<dbReference type="HOGENOM" id="CLU_026244_1_2_1"/>
<evidence type="ECO:0000256" key="8">
    <source>
        <dbReference type="ARBA" id="ARBA00022723"/>
    </source>
</evidence>
<comment type="pathway">
    <text evidence="3">Amine and polyamine biosynthesis; betaine biosynthesis via choline pathway; betaine aldehyde from choline (monooxygenase route): step 1/1.</text>
</comment>
<evidence type="ECO:0000256" key="6">
    <source>
        <dbReference type="ARBA" id="ARBA00014931"/>
    </source>
</evidence>
<name>A0A0A1TPR1_9HYPO</name>
<dbReference type="EC" id="1.14.15.7" evidence="5"/>
<dbReference type="InterPro" id="IPR036922">
    <property type="entry name" value="Rieske_2Fe-2S_sf"/>
</dbReference>
<comment type="catalytic activity">
    <reaction evidence="12">
        <text>choline + 2 reduced [2Fe-2S]-[ferredoxin] + O2 + 2 H(+) = betaine aldehyde hydrate + 2 oxidized [2Fe-2S]-[ferredoxin] + H2O</text>
        <dbReference type="Rhea" id="RHEA:17769"/>
        <dbReference type="Rhea" id="RHEA-COMP:10000"/>
        <dbReference type="Rhea" id="RHEA-COMP:10001"/>
        <dbReference type="ChEBI" id="CHEBI:15354"/>
        <dbReference type="ChEBI" id="CHEBI:15377"/>
        <dbReference type="ChEBI" id="CHEBI:15378"/>
        <dbReference type="ChEBI" id="CHEBI:15379"/>
        <dbReference type="ChEBI" id="CHEBI:15870"/>
        <dbReference type="ChEBI" id="CHEBI:33737"/>
        <dbReference type="ChEBI" id="CHEBI:33738"/>
        <dbReference type="EC" id="1.14.15.7"/>
    </reaction>
</comment>
<keyword evidence="8" id="KW-0479">Metal-binding</keyword>
<dbReference type="PROSITE" id="PS51296">
    <property type="entry name" value="RIESKE"/>
    <property type="match status" value="1"/>
</dbReference>
<dbReference type="Pfam" id="PF00848">
    <property type="entry name" value="Ring_hydroxyl_A"/>
    <property type="match status" value="1"/>
</dbReference>
<evidence type="ECO:0000256" key="4">
    <source>
        <dbReference type="ARBA" id="ARBA00010848"/>
    </source>
</evidence>
<sequence>MLSWLTSSTTASQAEPETVLALPANWYTSPAMLELERRAIFSKKWILITHKLRFPEVGSYVKITEAGYSFFLIKDRNGEIRGHHNVCRHRAYPLVENESGKKMTLACKYHGWSYGFDGKLAKAPKYQEIPSFNKEENGLYKVHVHIDKLGFVWVNLDAAETPSFSWEADFASVDEQPRFEIFNMDDYHYDHSWDMIGEYNWKVLADNYNECYHCPTGHPGLPAVTDLNKYWVETAGSHIQHFAVDHADRKGLGNFSTYMYPNTSITLSPIFFFIQRVIPISATQTSMEYEVYRHNDSTDEEFTHVSDFFKQVMKEDKDLCNATQHNLESGIFLSGELHPRVEKGPLFFQQMTHDLITSHHREEQDAGRQIWPAVPKHKIPDRMQADINLCASLDCTASRVDTGELAW</sequence>
<keyword evidence="11" id="KW-0411">Iron-sulfur</keyword>
<dbReference type="InterPro" id="IPR015879">
    <property type="entry name" value="Ring_hydroxy_dOase_asu_C_dom"/>
</dbReference>
<reference evidence="14 15" key="1">
    <citation type="journal article" date="2015" name="Genome Announc.">
        <title>Draft Genome Sequence and Gene Annotation of the Entomopathogenic Fungus Verticillium hemipterigenum.</title>
        <authorList>
            <person name="Horn F."/>
            <person name="Habel A."/>
            <person name="Scharf D.H."/>
            <person name="Dworschak J."/>
            <person name="Brakhage A.A."/>
            <person name="Guthke R."/>
            <person name="Hertweck C."/>
            <person name="Linde J."/>
        </authorList>
    </citation>
    <scope>NUCLEOTIDE SEQUENCE [LARGE SCALE GENOMIC DNA]</scope>
</reference>
<evidence type="ECO:0000256" key="12">
    <source>
        <dbReference type="ARBA" id="ARBA00049097"/>
    </source>
</evidence>
<dbReference type="CDD" id="cd00680">
    <property type="entry name" value="RHO_alpha_C"/>
    <property type="match status" value="1"/>
</dbReference>
<evidence type="ECO:0000256" key="9">
    <source>
        <dbReference type="ARBA" id="ARBA00023002"/>
    </source>
</evidence>
<dbReference type="InterPro" id="IPR001663">
    <property type="entry name" value="Rng_hydr_dOase-A"/>
</dbReference>
<evidence type="ECO:0000313" key="14">
    <source>
        <dbReference type="EMBL" id="CEJ93543.1"/>
    </source>
</evidence>
<evidence type="ECO:0000256" key="7">
    <source>
        <dbReference type="ARBA" id="ARBA00022714"/>
    </source>
</evidence>
<evidence type="ECO:0000256" key="1">
    <source>
        <dbReference type="ARBA" id="ARBA00001962"/>
    </source>
</evidence>
<comment type="function">
    <text evidence="2">Catalyzes the first step of the osmoprotectant glycine betaine synthesis.</text>
</comment>
<dbReference type="STRING" id="1531966.A0A0A1TPR1"/>
<dbReference type="OrthoDB" id="2943660at2759"/>
<dbReference type="GO" id="GO:0019285">
    <property type="term" value="P:glycine betaine biosynthetic process from choline"/>
    <property type="evidence" value="ECO:0007669"/>
    <property type="project" value="UniProtKB-UniPathway"/>
</dbReference>
<dbReference type="AlphaFoldDB" id="A0A0A1TPR1"/>
<accession>A0A0A1TPR1</accession>
<evidence type="ECO:0000256" key="2">
    <source>
        <dbReference type="ARBA" id="ARBA00002149"/>
    </source>
</evidence>
<gene>
    <name evidence="14" type="ORF">VHEMI09125</name>
</gene>
<evidence type="ECO:0000259" key="13">
    <source>
        <dbReference type="PROSITE" id="PS51296"/>
    </source>
</evidence>
<evidence type="ECO:0000256" key="5">
    <source>
        <dbReference type="ARBA" id="ARBA00012763"/>
    </source>
</evidence>
<keyword evidence="7" id="KW-0001">2Fe-2S</keyword>
<comment type="similarity">
    <text evidence="4">Belongs to the choline monooxygenase family.</text>
</comment>
<dbReference type="Gene3D" id="2.102.10.10">
    <property type="entry name" value="Rieske [2Fe-2S] iron-sulphur domain"/>
    <property type="match status" value="1"/>
</dbReference>
<comment type="cofactor">
    <cofactor evidence="1">
        <name>Fe cation</name>
        <dbReference type="ChEBI" id="CHEBI:24875"/>
    </cofactor>
</comment>
<evidence type="ECO:0000256" key="11">
    <source>
        <dbReference type="ARBA" id="ARBA00023014"/>
    </source>
</evidence>